<sequence length="262" mass="29420">MNKSCITKLPMTIGMWEKLEEIHGEDCLALQTIPSDIARLFLENFQIDKNSSVVLDTNLRNLKLSFPTLMSIIAMKMDRTYNPWWIGKLLRLEYLRLGLPSITSIPSDLDHLCCLKELLLVYCKNLRHIGPLPSSLRKLTVSHCSKLLELSLSFGIPNIQGLKGLRSLQFLKLSSCEFSNLGGLERLENLLVLSIELCPLLHTLPNLSNLKYLKDLSLLESLLSITIRDCSSLQSLANLSNLKKLENCGIECCSRGIPPGEV</sequence>
<name>A0ABD3L1U1_EUCGL</name>
<keyword evidence="1" id="KW-0611">Plant defense</keyword>
<dbReference type="PANTHER" id="PTHR36766:SF63">
    <property type="entry name" value="NB-ARC DOMAIN-CONTAINING PROTEIN"/>
    <property type="match status" value="1"/>
</dbReference>
<accession>A0ABD3L1U1</accession>
<dbReference type="SUPFAM" id="SSF52058">
    <property type="entry name" value="L domain-like"/>
    <property type="match status" value="1"/>
</dbReference>
<dbReference type="InterPro" id="IPR032675">
    <property type="entry name" value="LRR_dom_sf"/>
</dbReference>
<evidence type="ECO:0000313" key="3">
    <source>
        <dbReference type="Proteomes" id="UP001634007"/>
    </source>
</evidence>
<dbReference type="Gene3D" id="3.80.10.10">
    <property type="entry name" value="Ribonuclease Inhibitor"/>
    <property type="match status" value="2"/>
</dbReference>
<dbReference type="Proteomes" id="UP001634007">
    <property type="component" value="Unassembled WGS sequence"/>
</dbReference>
<dbReference type="AlphaFoldDB" id="A0ABD3L1U1"/>
<evidence type="ECO:0000256" key="1">
    <source>
        <dbReference type="ARBA" id="ARBA00022821"/>
    </source>
</evidence>
<comment type="caution">
    <text evidence="2">The sequence shown here is derived from an EMBL/GenBank/DDBJ whole genome shotgun (WGS) entry which is preliminary data.</text>
</comment>
<dbReference type="EMBL" id="JBJKBG010000003">
    <property type="protein sequence ID" value="KAL3745558.1"/>
    <property type="molecule type" value="Genomic_DNA"/>
</dbReference>
<proteinExistence type="predicted"/>
<protein>
    <submittedName>
        <fullName evidence="2">Uncharacterized protein</fullName>
    </submittedName>
</protein>
<dbReference type="GO" id="GO:0006952">
    <property type="term" value="P:defense response"/>
    <property type="evidence" value="ECO:0007669"/>
    <property type="project" value="UniProtKB-KW"/>
</dbReference>
<organism evidence="2 3">
    <name type="scientific">Eucalyptus globulus</name>
    <name type="common">Tasmanian blue gum</name>
    <dbReference type="NCBI Taxonomy" id="34317"/>
    <lineage>
        <taxon>Eukaryota</taxon>
        <taxon>Viridiplantae</taxon>
        <taxon>Streptophyta</taxon>
        <taxon>Embryophyta</taxon>
        <taxon>Tracheophyta</taxon>
        <taxon>Spermatophyta</taxon>
        <taxon>Magnoliopsida</taxon>
        <taxon>eudicotyledons</taxon>
        <taxon>Gunneridae</taxon>
        <taxon>Pentapetalae</taxon>
        <taxon>rosids</taxon>
        <taxon>malvids</taxon>
        <taxon>Myrtales</taxon>
        <taxon>Myrtaceae</taxon>
        <taxon>Myrtoideae</taxon>
        <taxon>Eucalypteae</taxon>
        <taxon>Eucalyptus</taxon>
    </lineage>
</organism>
<dbReference type="PANTHER" id="PTHR36766">
    <property type="entry name" value="PLANT BROAD-SPECTRUM MILDEW RESISTANCE PROTEIN RPW8"/>
    <property type="match status" value="1"/>
</dbReference>
<evidence type="ECO:0000313" key="2">
    <source>
        <dbReference type="EMBL" id="KAL3745558.1"/>
    </source>
</evidence>
<keyword evidence="3" id="KW-1185">Reference proteome</keyword>
<reference evidence="2 3" key="1">
    <citation type="submission" date="2024-11" db="EMBL/GenBank/DDBJ databases">
        <title>Chromosome-level genome assembly of Eucalyptus globulus Labill. provides insights into its genome evolution.</title>
        <authorList>
            <person name="Li X."/>
        </authorList>
    </citation>
    <scope>NUCLEOTIDE SEQUENCE [LARGE SCALE GENOMIC DNA]</scope>
    <source>
        <strain evidence="2">CL2024</strain>
        <tissue evidence="2">Fresh tender leaves</tissue>
    </source>
</reference>
<gene>
    <name evidence="2" type="ORF">ACJRO7_014641</name>
</gene>